<dbReference type="InterPro" id="IPR001375">
    <property type="entry name" value="Peptidase_S9_cat"/>
</dbReference>
<dbReference type="GO" id="GO:0006508">
    <property type="term" value="P:proteolysis"/>
    <property type="evidence" value="ECO:0007669"/>
    <property type="project" value="UniProtKB-KW"/>
</dbReference>
<feature type="domain" description="Peptidase S9A N-terminal" evidence="7">
    <location>
        <begin position="5"/>
        <end position="317"/>
    </location>
</feature>
<keyword evidence="4" id="KW-0378">Hydrolase</keyword>
<dbReference type="PANTHER" id="PTHR42881">
    <property type="entry name" value="PROLYL ENDOPEPTIDASE"/>
    <property type="match status" value="1"/>
</dbReference>
<dbReference type="Pfam" id="PF02897">
    <property type="entry name" value="Peptidase_S9_N"/>
    <property type="match status" value="1"/>
</dbReference>
<dbReference type="PANTHER" id="PTHR42881:SF2">
    <property type="entry name" value="PROLYL ENDOPEPTIDASE"/>
    <property type="match status" value="1"/>
</dbReference>
<dbReference type="Gene3D" id="2.130.10.120">
    <property type="entry name" value="Prolyl oligopeptidase, N-terminal domain"/>
    <property type="match status" value="1"/>
</dbReference>
<dbReference type="InterPro" id="IPR051167">
    <property type="entry name" value="Prolyl_oligopep/macrocyclase"/>
</dbReference>
<dbReference type="SUPFAM" id="SSF50993">
    <property type="entry name" value="Peptidase/esterase 'gauge' domain"/>
    <property type="match status" value="1"/>
</dbReference>
<evidence type="ECO:0000313" key="8">
    <source>
        <dbReference type="EMBL" id="HGM59397.1"/>
    </source>
</evidence>
<feature type="domain" description="Peptidase S9 prolyl oligopeptidase catalytic" evidence="6">
    <location>
        <begin position="434"/>
        <end position="624"/>
    </location>
</feature>
<dbReference type="GO" id="GO:0004252">
    <property type="term" value="F:serine-type endopeptidase activity"/>
    <property type="evidence" value="ECO:0007669"/>
    <property type="project" value="UniProtKB-EC"/>
</dbReference>
<dbReference type="SUPFAM" id="SSF53474">
    <property type="entry name" value="alpha/beta-Hydrolases"/>
    <property type="match status" value="1"/>
</dbReference>
<evidence type="ECO:0000256" key="1">
    <source>
        <dbReference type="ARBA" id="ARBA00001070"/>
    </source>
</evidence>
<sequence>MSVNSDPYIWLEDINNPKVIEWIRFKNMKTKEFLSDYPDRLRPRVMKYYEIPTVRIARLTRKGIYLLINEKLEYRVYRLNNDGSKDLIISSRDLGDNIIIKWIYLNEDGDRLIVSYSKGSDIGYYRLIDPFSNEVLDELYGSLNDFVWIDKDRYYYVRFYRNEKTPDNMDPPAERIFLRSNGYEEMITSITPPTNYLIALSKSIDSSKALLTISHGWSRSWVYAGDLDKPDYWVKIFGDDKHLFYPVNYVNGRYIILAYDGNGLGRIVEIKDNNIRELISEDENFPLKAVETTFDKILALYLVHGSSCLKIFNMDGNLLEVHRFDPPGSVGLIQCIDDTCIFKYETSFIPYRLYLYRDNELRVIDRIEINSEIFGIEEFWVESYDKTPIHVFRIYNRKCDNKKTIIYGYGGFGVSISPVYASYLLTFIEDCGSICIANLRGGGEYGEKWHRAGKRDLKENVFQDFISVVKYMKNLGYDVIIMGSSNGGLLTAVTMIRIPELLNGVLIGYPLTDMLRFHKLYIGRLWIDEYGDPDNPVDREYLLKYSPYHNLKPGVKYPLALIYTGLHDDRVHPGHALKFSAKLDEIGVVNYLRVETESGHSGANPGVKLNELLDILSFIYKVFGLKP</sequence>
<dbReference type="InterPro" id="IPR029058">
    <property type="entry name" value="AB_hydrolase_fold"/>
</dbReference>
<protein>
    <recommendedName>
        <fullName evidence="2">prolyl oligopeptidase</fullName>
        <ecNumber evidence="2">3.4.21.26</ecNumber>
    </recommendedName>
</protein>
<dbReference type="PRINTS" id="PR00862">
    <property type="entry name" value="PROLIGOPTASE"/>
</dbReference>
<reference evidence="8" key="1">
    <citation type="journal article" date="2020" name="mSystems">
        <title>Genome- and Community-Level Interaction Insights into Carbon Utilization and Element Cycling Functions of Hydrothermarchaeota in Hydrothermal Sediment.</title>
        <authorList>
            <person name="Zhou Z."/>
            <person name="Liu Y."/>
            <person name="Xu W."/>
            <person name="Pan J."/>
            <person name="Luo Z.H."/>
            <person name="Li M."/>
        </authorList>
    </citation>
    <scope>NUCLEOTIDE SEQUENCE [LARGE SCALE GENOMIC DNA]</scope>
    <source>
        <strain evidence="8">SpSt-642</strain>
    </source>
</reference>
<evidence type="ECO:0000256" key="3">
    <source>
        <dbReference type="ARBA" id="ARBA00022670"/>
    </source>
</evidence>
<evidence type="ECO:0000256" key="5">
    <source>
        <dbReference type="ARBA" id="ARBA00022825"/>
    </source>
</evidence>
<dbReference type="InterPro" id="IPR023302">
    <property type="entry name" value="Pept_S9A_N"/>
</dbReference>
<name>A0A7C4DBV6_STAMA</name>
<dbReference type="GO" id="GO:0070012">
    <property type="term" value="F:oligopeptidase activity"/>
    <property type="evidence" value="ECO:0007669"/>
    <property type="project" value="TreeGrafter"/>
</dbReference>
<proteinExistence type="predicted"/>
<dbReference type="Pfam" id="PF00326">
    <property type="entry name" value="Peptidase_S9"/>
    <property type="match status" value="1"/>
</dbReference>
<dbReference type="InterPro" id="IPR002470">
    <property type="entry name" value="Peptidase_S9A"/>
</dbReference>
<evidence type="ECO:0000259" key="7">
    <source>
        <dbReference type="Pfam" id="PF02897"/>
    </source>
</evidence>
<evidence type="ECO:0000256" key="2">
    <source>
        <dbReference type="ARBA" id="ARBA00011897"/>
    </source>
</evidence>
<keyword evidence="3" id="KW-0645">Protease</keyword>
<accession>A0A7C4DBV6</accession>
<dbReference type="EMBL" id="DTBJ01000061">
    <property type="protein sequence ID" value="HGM59397.1"/>
    <property type="molecule type" value="Genomic_DNA"/>
</dbReference>
<comment type="caution">
    <text evidence="8">The sequence shown here is derived from an EMBL/GenBank/DDBJ whole genome shotgun (WGS) entry which is preliminary data.</text>
</comment>
<comment type="catalytic activity">
    <reaction evidence="1">
        <text>Hydrolysis of Pro-|-Xaa &gt;&gt; Ala-|-Xaa in oligopeptides.</text>
        <dbReference type="EC" id="3.4.21.26"/>
    </reaction>
</comment>
<evidence type="ECO:0000259" key="6">
    <source>
        <dbReference type="Pfam" id="PF00326"/>
    </source>
</evidence>
<dbReference type="AlphaFoldDB" id="A0A7C4DBV6"/>
<gene>
    <name evidence="8" type="ORF">ENU14_07450</name>
</gene>
<evidence type="ECO:0000256" key="4">
    <source>
        <dbReference type="ARBA" id="ARBA00022801"/>
    </source>
</evidence>
<dbReference type="Gene3D" id="3.40.50.1820">
    <property type="entry name" value="alpha/beta hydrolase"/>
    <property type="match status" value="1"/>
</dbReference>
<organism evidence="8">
    <name type="scientific">Staphylothermus marinus</name>
    <dbReference type="NCBI Taxonomy" id="2280"/>
    <lineage>
        <taxon>Archaea</taxon>
        <taxon>Thermoproteota</taxon>
        <taxon>Thermoprotei</taxon>
        <taxon>Desulfurococcales</taxon>
        <taxon>Desulfurococcaceae</taxon>
        <taxon>Staphylothermus</taxon>
    </lineage>
</organism>
<dbReference type="GO" id="GO:0005829">
    <property type="term" value="C:cytosol"/>
    <property type="evidence" value="ECO:0007669"/>
    <property type="project" value="TreeGrafter"/>
</dbReference>
<keyword evidence="5" id="KW-0720">Serine protease</keyword>
<dbReference type="EC" id="3.4.21.26" evidence="2"/>